<dbReference type="GO" id="GO:0016887">
    <property type="term" value="F:ATP hydrolysis activity"/>
    <property type="evidence" value="ECO:0007669"/>
    <property type="project" value="InterPro"/>
</dbReference>
<gene>
    <name evidence="14 16" type="primary">clpB</name>
    <name evidence="16" type="ORF">ED208_12075</name>
</gene>
<dbReference type="SMART" id="SM01086">
    <property type="entry name" value="ClpB_D2-small"/>
    <property type="match status" value="1"/>
</dbReference>
<dbReference type="InterPro" id="IPR028299">
    <property type="entry name" value="ClpA/B_CS2"/>
</dbReference>
<evidence type="ECO:0000256" key="5">
    <source>
        <dbReference type="ARBA" id="ARBA00022737"/>
    </source>
</evidence>
<dbReference type="Proteomes" id="UP000282106">
    <property type="component" value="Unassembled WGS sequence"/>
</dbReference>
<dbReference type="GO" id="GO:0005829">
    <property type="term" value="C:cytosol"/>
    <property type="evidence" value="ECO:0007669"/>
    <property type="project" value="UniProtKB-ARBA"/>
</dbReference>
<dbReference type="SUPFAM" id="SSF52540">
    <property type="entry name" value="P-loop containing nucleoside triphosphate hydrolases"/>
    <property type="match status" value="2"/>
</dbReference>
<dbReference type="GO" id="GO:0042802">
    <property type="term" value="F:identical protein binding"/>
    <property type="evidence" value="ECO:0007669"/>
    <property type="project" value="UniProtKB-ARBA"/>
</dbReference>
<dbReference type="FunFam" id="3.40.50.300:FF:000010">
    <property type="entry name" value="Chaperone clpB 1, putative"/>
    <property type="match status" value="1"/>
</dbReference>
<dbReference type="Pfam" id="PF07724">
    <property type="entry name" value="AAA_2"/>
    <property type="match status" value="1"/>
</dbReference>
<evidence type="ECO:0000256" key="10">
    <source>
        <dbReference type="ARBA" id="ARBA00023186"/>
    </source>
</evidence>
<dbReference type="SMART" id="SM00382">
    <property type="entry name" value="AAA"/>
    <property type="match status" value="2"/>
</dbReference>
<evidence type="ECO:0000256" key="3">
    <source>
        <dbReference type="ARBA" id="ARBA00017574"/>
    </source>
</evidence>
<evidence type="ECO:0000256" key="14">
    <source>
        <dbReference type="RuleBase" id="RU362034"/>
    </source>
</evidence>
<dbReference type="GO" id="GO:0005524">
    <property type="term" value="F:ATP binding"/>
    <property type="evidence" value="ECO:0007669"/>
    <property type="project" value="UniProtKB-UniRule"/>
</dbReference>
<keyword evidence="4 14" id="KW-0963">Cytoplasm</keyword>
<dbReference type="FunFam" id="3.40.50.300:FF:000025">
    <property type="entry name" value="ATP-dependent Clp protease subunit"/>
    <property type="match status" value="1"/>
</dbReference>
<feature type="coiled-coil region" evidence="14">
    <location>
        <begin position="412"/>
        <end position="492"/>
    </location>
</feature>
<keyword evidence="5 12" id="KW-0677">Repeat</keyword>
<keyword evidence="8 14" id="KW-0346">Stress response</keyword>
<dbReference type="SUPFAM" id="SSF81923">
    <property type="entry name" value="Double Clp-N motif"/>
    <property type="match status" value="1"/>
</dbReference>
<dbReference type="CDD" id="cd00009">
    <property type="entry name" value="AAA"/>
    <property type="match status" value="1"/>
</dbReference>
<dbReference type="GO" id="GO:0042026">
    <property type="term" value="P:protein refolding"/>
    <property type="evidence" value="ECO:0007669"/>
    <property type="project" value="UniProtKB-UniRule"/>
</dbReference>
<reference evidence="16 17" key="1">
    <citation type="submission" date="2018-10" db="EMBL/GenBank/DDBJ databases">
        <authorList>
            <person name="Chen W.-M."/>
        </authorList>
    </citation>
    <scope>NUCLEOTIDE SEQUENCE [LARGE SCALE GENOMIC DNA]</scope>
    <source>
        <strain evidence="16 17">THS-13</strain>
    </source>
</reference>
<dbReference type="InterPro" id="IPR036628">
    <property type="entry name" value="Clp_N_dom_sf"/>
</dbReference>
<dbReference type="FunFam" id="1.10.8.60:FF:000017">
    <property type="entry name" value="ATP-dependent chaperone ClpB"/>
    <property type="match status" value="1"/>
</dbReference>
<evidence type="ECO:0000256" key="6">
    <source>
        <dbReference type="ARBA" id="ARBA00022741"/>
    </source>
</evidence>
<evidence type="ECO:0000256" key="7">
    <source>
        <dbReference type="ARBA" id="ARBA00022840"/>
    </source>
</evidence>
<evidence type="ECO:0000256" key="13">
    <source>
        <dbReference type="RuleBase" id="RU004432"/>
    </source>
</evidence>
<evidence type="ECO:0000256" key="2">
    <source>
        <dbReference type="ARBA" id="ARBA00008675"/>
    </source>
</evidence>
<keyword evidence="7 13" id="KW-0067">ATP-binding</keyword>
<dbReference type="NCBIfam" id="TIGR03346">
    <property type="entry name" value="chaperone_ClpB"/>
    <property type="match status" value="1"/>
</dbReference>
<keyword evidence="6 13" id="KW-0547">Nucleotide-binding</keyword>
<feature type="domain" description="Clp R" evidence="15">
    <location>
        <begin position="3"/>
        <end position="146"/>
    </location>
</feature>
<dbReference type="PRINTS" id="PR00300">
    <property type="entry name" value="CLPPROTEASEA"/>
</dbReference>
<name>A0A3N0V8T5_9GAMM</name>
<evidence type="ECO:0000256" key="8">
    <source>
        <dbReference type="ARBA" id="ARBA00023016"/>
    </source>
</evidence>
<dbReference type="FunFam" id="3.40.50.300:FF:000120">
    <property type="entry name" value="ATP-dependent chaperone ClpB"/>
    <property type="match status" value="1"/>
</dbReference>
<dbReference type="Pfam" id="PF10431">
    <property type="entry name" value="ClpB_D2-small"/>
    <property type="match status" value="1"/>
</dbReference>
<dbReference type="Gene3D" id="1.10.1780.10">
    <property type="entry name" value="Clp, N-terminal domain"/>
    <property type="match status" value="1"/>
</dbReference>
<evidence type="ECO:0000256" key="9">
    <source>
        <dbReference type="ARBA" id="ARBA00023054"/>
    </source>
</evidence>
<protein>
    <recommendedName>
        <fullName evidence="3 14">Chaperone protein ClpB</fullName>
    </recommendedName>
</protein>
<dbReference type="Pfam" id="PF02861">
    <property type="entry name" value="Clp_N"/>
    <property type="match status" value="1"/>
</dbReference>
<sequence length="867" mass="95064">MRMDKLTSRFQQALSDAQSLAVGRDHSAIEPAHVALALLDQEAGGARPLLQQAGINVDLLRSKLSQALDRLPTVGQADGNVQVGAELSRLLNLCDKLAQKQGDQFISSELFFLAALDGRDPLAEALKAAGGRKELLEKAIAAVRGGAKVDSANAEDQRQALDKYTVDLTERARSGKLDPVIGRDEEIRRAIQILARRTKNNPVLIGEPGVGKTAIVEGLAQRIVNGEVPESLKDKRLLTLDLSALIAGAKFRGEFEERLKALLNDLAKQEGRVILFIDEIHTLVGAGKAEGSMDAGNMLKPALARGELRCIGATTLDEYRKYVEKDAALERRFQKVLVGEPSVEDTIAILRGLKERYEVHHGVDITDGALIAAAKLSHRYITDRQLPDKAIDLVDEAASRIRIEIDSKPEALDRLDRRLIQLKIEREALKKEDDEGAKRSLAALEEQIGKLEREYADLEEQWKAEKATVQGSASVKEELEKARIDLEAARRAGDLARMAELQYGRIPELEKRAAVQTSESTTPSPAQANRLLRTSVSEHEISEVVSRWTGIPVSKLLEGERDKLLRMEAALHERVVGQDEAVVSVANAIRRSRAGLSDPNRPIGSFLFLGPTGVGKTELCKALASFLFDTEEAIVRIDMSEFMEKHSVSRLIGAPPGYVGYDEGGTLTEAVRRRPYSVVLFDEVEKAHADVFNVLLQVLDDGRLTDGQGRTVDFRNTVIVMTSNLGSHLIQEMMSQEATRGDYAAIREAVMAVVGQHFRPEFINRIDEAVVFHPLAAKQIRAIAAIQTQRLVARLKERSIGIHFSDAALDHLAEAGYDPIYGARPLKRAVQAEVENPLAREILDGKFAAGDTVQVGVKDGALSFGRG</sequence>
<dbReference type="InterPro" id="IPR018368">
    <property type="entry name" value="ClpA/B_CS1"/>
</dbReference>
<accession>A0A3N0V8T5</accession>
<dbReference type="InterPro" id="IPR004176">
    <property type="entry name" value="Clp_R_N"/>
</dbReference>
<dbReference type="InParanoid" id="A0A3N0V8T5"/>
<dbReference type="InterPro" id="IPR041546">
    <property type="entry name" value="ClpA/ClpB_AAA_lid"/>
</dbReference>
<evidence type="ECO:0000256" key="11">
    <source>
        <dbReference type="ARBA" id="ARBA00026057"/>
    </source>
</evidence>
<proteinExistence type="inferred from homology"/>
<dbReference type="PROSITE" id="PS00870">
    <property type="entry name" value="CLPAB_1"/>
    <property type="match status" value="1"/>
</dbReference>
<dbReference type="Gene3D" id="1.10.8.60">
    <property type="match status" value="1"/>
</dbReference>
<dbReference type="FunCoup" id="A0A3N0V8T5">
    <property type="interactions" value="552"/>
</dbReference>
<dbReference type="CDD" id="cd19499">
    <property type="entry name" value="RecA-like_ClpB_Hsp104-like"/>
    <property type="match status" value="1"/>
</dbReference>
<keyword evidence="9 14" id="KW-0175">Coiled coil</keyword>
<dbReference type="InterPro" id="IPR027417">
    <property type="entry name" value="P-loop_NTPase"/>
</dbReference>
<evidence type="ECO:0000256" key="4">
    <source>
        <dbReference type="ARBA" id="ARBA00022490"/>
    </source>
</evidence>
<dbReference type="InterPro" id="IPR001270">
    <property type="entry name" value="ClpA/B"/>
</dbReference>
<comment type="subunit">
    <text evidence="11">Homohexamer. The oligomerization is ATP-dependent.</text>
</comment>
<keyword evidence="10 13" id="KW-0143">Chaperone</keyword>
<evidence type="ECO:0000313" key="16">
    <source>
        <dbReference type="EMBL" id="ROH89139.1"/>
    </source>
</evidence>
<comment type="function">
    <text evidence="14">Part of a stress-induced multi-chaperone system, it is involved in the recovery of the cell from heat-induced damage, in cooperation with DnaK, DnaJ and GrpE.</text>
</comment>
<evidence type="ECO:0000259" key="15">
    <source>
        <dbReference type="PROSITE" id="PS51903"/>
    </source>
</evidence>
<dbReference type="InterPro" id="IPR017730">
    <property type="entry name" value="Chaperonin_ClpB"/>
</dbReference>
<dbReference type="PROSITE" id="PS51903">
    <property type="entry name" value="CLP_R"/>
    <property type="match status" value="1"/>
</dbReference>
<dbReference type="Gene3D" id="3.40.50.300">
    <property type="entry name" value="P-loop containing nucleotide triphosphate hydrolases"/>
    <property type="match status" value="3"/>
</dbReference>
<comment type="subcellular location">
    <subcellularLocation>
        <location evidence="1 14">Cytoplasm</location>
    </subcellularLocation>
</comment>
<comment type="caution">
    <text evidence="16">The sequence shown here is derived from an EMBL/GenBank/DDBJ whole genome shotgun (WGS) entry which is preliminary data.</text>
</comment>
<dbReference type="Pfam" id="PF17871">
    <property type="entry name" value="AAA_lid_9"/>
    <property type="match status" value="1"/>
</dbReference>
<dbReference type="RefSeq" id="WP_123212161.1">
    <property type="nucleotide sequence ID" value="NZ_RJVO01000005.1"/>
</dbReference>
<dbReference type="InterPro" id="IPR019489">
    <property type="entry name" value="Clp_ATPase_C"/>
</dbReference>
<dbReference type="InterPro" id="IPR003959">
    <property type="entry name" value="ATPase_AAA_core"/>
</dbReference>
<dbReference type="InterPro" id="IPR003593">
    <property type="entry name" value="AAA+_ATPase"/>
</dbReference>
<evidence type="ECO:0000256" key="12">
    <source>
        <dbReference type="PROSITE-ProRule" id="PRU01251"/>
    </source>
</evidence>
<dbReference type="PANTHER" id="PTHR11638">
    <property type="entry name" value="ATP-DEPENDENT CLP PROTEASE"/>
    <property type="match status" value="1"/>
</dbReference>
<dbReference type="Pfam" id="PF00004">
    <property type="entry name" value="AAA"/>
    <property type="match status" value="1"/>
</dbReference>
<comment type="subunit">
    <text evidence="14">Homohexamer; The oligomerization is ATP-dependent.</text>
</comment>
<dbReference type="InterPro" id="IPR050130">
    <property type="entry name" value="ClpA_ClpB"/>
</dbReference>
<dbReference type="PANTHER" id="PTHR11638:SF18">
    <property type="entry name" value="HEAT SHOCK PROTEIN 104"/>
    <property type="match status" value="1"/>
</dbReference>
<dbReference type="AlphaFoldDB" id="A0A3N0V8T5"/>
<keyword evidence="17" id="KW-1185">Reference proteome</keyword>
<evidence type="ECO:0000256" key="1">
    <source>
        <dbReference type="ARBA" id="ARBA00004496"/>
    </source>
</evidence>
<dbReference type="PROSITE" id="PS00871">
    <property type="entry name" value="CLPAB_2"/>
    <property type="match status" value="1"/>
</dbReference>
<organism evidence="16 17">
    <name type="scientific">Stagnimonas aquatica</name>
    <dbReference type="NCBI Taxonomy" id="2689987"/>
    <lineage>
        <taxon>Bacteria</taxon>
        <taxon>Pseudomonadati</taxon>
        <taxon>Pseudomonadota</taxon>
        <taxon>Gammaproteobacteria</taxon>
        <taxon>Nevskiales</taxon>
        <taxon>Nevskiaceae</taxon>
        <taxon>Stagnimonas</taxon>
    </lineage>
</organism>
<dbReference type="EMBL" id="RJVO01000005">
    <property type="protein sequence ID" value="ROH89139.1"/>
    <property type="molecule type" value="Genomic_DNA"/>
</dbReference>
<evidence type="ECO:0000313" key="17">
    <source>
        <dbReference type="Proteomes" id="UP000282106"/>
    </source>
</evidence>
<dbReference type="FunFam" id="1.10.1780.10:FF:000003">
    <property type="entry name" value="ATP-dependent chaperone ClpB"/>
    <property type="match status" value="1"/>
</dbReference>
<comment type="similarity">
    <text evidence="2 13">Belongs to the ClpA/ClpB family.</text>
</comment>
<dbReference type="NCBIfam" id="NF008118">
    <property type="entry name" value="PRK10865.1"/>
    <property type="match status" value="1"/>
</dbReference>
<dbReference type="GO" id="GO:0034605">
    <property type="term" value="P:cellular response to heat"/>
    <property type="evidence" value="ECO:0007669"/>
    <property type="project" value="TreeGrafter"/>
</dbReference>